<keyword evidence="3" id="KW-0812">Transmembrane</keyword>
<name>A0A540VA72_9CHLR</name>
<dbReference type="PANTHER" id="PTHR42709">
    <property type="entry name" value="ALKALINE PHOSPHATASE LIKE PROTEIN"/>
    <property type="match status" value="1"/>
</dbReference>
<feature type="region of interest" description="Disordered" evidence="2">
    <location>
        <begin position="233"/>
        <end position="259"/>
    </location>
</feature>
<feature type="transmembrane region" description="Helical" evidence="3">
    <location>
        <begin position="61"/>
        <end position="80"/>
    </location>
</feature>
<keyword evidence="3" id="KW-0472">Membrane</keyword>
<dbReference type="AlphaFoldDB" id="A0A540VA72"/>
<dbReference type="Pfam" id="PF09335">
    <property type="entry name" value="VTT_dom"/>
    <property type="match status" value="1"/>
</dbReference>
<protein>
    <recommendedName>
        <fullName evidence="4">VTT domain-containing protein</fullName>
    </recommendedName>
</protein>
<dbReference type="InParanoid" id="A0A540VA72"/>
<dbReference type="GO" id="GO:0005886">
    <property type="term" value="C:plasma membrane"/>
    <property type="evidence" value="ECO:0007669"/>
    <property type="project" value="TreeGrafter"/>
</dbReference>
<accession>A0A540VA72</accession>
<feature type="transmembrane region" description="Helical" evidence="3">
    <location>
        <begin position="28"/>
        <end position="54"/>
    </location>
</feature>
<evidence type="ECO:0000313" key="6">
    <source>
        <dbReference type="Proteomes" id="UP000317371"/>
    </source>
</evidence>
<keyword evidence="6" id="KW-1185">Reference proteome</keyword>
<dbReference type="InterPro" id="IPR032816">
    <property type="entry name" value="VTT_dom"/>
</dbReference>
<evidence type="ECO:0000259" key="4">
    <source>
        <dbReference type="Pfam" id="PF09335"/>
    </source>
</evidence>
<dbReference type="Proteomes" id="UP000317371">
    <property type="component" value="Unassembled WGS sequence"/>
</dbReference>
<dbReference type="RefSeq" id="WP_141611998.1">
    <property type="nucleotide sequence ID" value="NZ_VIGC02000035.1"/>
</dbReference>
<sequence length="259" mass="28832">MSMAQWWPIIEEIWKQIQHGQLPDLGVWSYGILTLLVATEGPLSTLIGAAAAAAGLLDVRWVFVAAATGNILGDTLWYLVGYRGKLNTVYRYARWVGIHRRHLVRLQREMHTHAVKMILLAKVAYGLIVPTLVAAGLARVPWRRWFPVVLVMETLWTALLVWIGFHATGFIVQLERSLRTLGMVVASLIALVALAWYLRHKAQEAQERAAGPEEDDALTFPLTEESSAILPTDADALPSAPSQNGTPKQETQDQLLEKL</sequence>
<feature type="transmembrane region" description="Helical" evidence="3">
    <location>
        <begin position="117"/>
        <end position="138"/>
    </location>
</feature>
<dbReference type="OrthoDB" id="165140at2"/>
<evidence type="ECO:0000313" key="5">
    <source>
        <dbReference type="EMBL" id="TQE93668.1"/>
    </source>
</evidence>
<proteinExistence type="inferred from homology"/>
<evidence type="ECO:0000256" key="1">
    <source>
        <dbReference type="ARBA" id="ARBA00010792"/>
    </source>
</evidence>
<feature type="compositionally biased region" description="Polar residues" evidence="2">
    <location>
        <begin position="240"/>
        <end position="259"/>
    </location>
</feature>
<reference evidence="5 6" key="1">
    <citation type="submission" date="2019-06" db="EMBL/GenBank/DDBJ databases">
        <title>Genome sequence of Litorilinea aerophila BAA-2444.</title>
        <authorList>
            <person name="Maclea K.S."/>
            <person name="Maurais E.G."/>
            <person name="Iannazzi L.C."/>
        </authorList>
    </citation>
    <scope>NUCLEOTIDE SEQUENCE [LARGE SCALE GENOMIC DNA]</scope>
    <source>
        <strain evidence="5 6">ATCC BAA-2444</strain>
    </source>
</reference>
<dbReference type="InterPro" id="IPR051311">
    <property type="entry name" value="DedA_domain"/>
</dbReference>
<dbReference type="PANTHER" id="PTHR42709:SF2">
    <property type="entry name" value="INNER MEMBRANE PROTEIN YOHD"/>
    <property type="match status" value="1"/>
</dbReference>
<comment type="similarity">
    <text evidence="1">Belongs to the DedA family.</text>
</comment>
<gene>
    <name evidence="5" type="ORF">FKZ61_20310</name>
</gene>
<dbReference type="EMBL" id="VIGC01000035">
    <property type="protein sequence ID" value="TQE93668.1"/>
    <property type="molecule type" value="Genomic_DNA"/>
</dbReference>
<organism evidence="5 6">
    <name type="scientific">Litorilinea aerophila</name>
    <dbReference type="NCBI Taxonomy" id="1204385"/>
    <lineage>
        <taxon>Bacteria</taxon>
        <taxon>Bacillati</taxon>
        <taxon>Chloroflexota</taxon>
        <taxon>Caldilineae</taxon>
        <taxon>Caldilineales</taxon>
        <taxon>Caldilineaceae</taxon>
        <taxon>Litorilinea</taxon>
    </lineage>
</organism>
<comment type="caution">
    <text evidence="5">The sequence shown here is derived from an EMBL/GenBank/DDBJ whole genome shotgun (WGS) entry which is preliminary data.</text>
</comment>
<feature type="transmembrane region" description="Helical" evidence="3">
    <location>
        <begin position="177"/>
        <end position="198"/>
    </location>
</feature>
<evidence type="ECO:0000256" key="2">
    <source>
        <dbReference type="SAM" id="MobiDB-lite"/>
    </source>
</evidence>
<evidence type="ECO:0000256" key="3">
    <source>
        <dbReference type="SAM" id="Phobius"/>
    </source>
</evidence>
<keyword evidence="3" id="KW-1133">Transmembrane helix</keyword>
<feature type="domain" description="VTT" evidence="4">
    <location>
        <begin position="51"/>
        <end position="164"/>
    </location>
</feature>